<comment type="caution">
    <text evidence="16">The sequence shown here is derived from an EMBL/GenBank/DDBJ whole genome shotgun (WGS) entry which is preliminary data.</text>
</comment>
<dbReference type="InterPro" id="IPR039261">
    <property type="entry name" value="FNR_nucleotide-bd"/>
</dbReference>
<keyword evidence="5 13" id="KW-0285">Flavoprotein</keyword>
<dbReference type="GO" id="GO:0090524">
    <property type="term" value="F:cytochrome-b5 reductase activity, acting on NADH"/>
    <property type="evidence" value="ECO:0007669"/>
    <property type="project" value="UniProtKB-EC"/>
</dbReference>
<dbReference type="EMBL" id="CALTRL010005759">
    <property type="protein sequence ID" value="CAH7685927.1"/>
    <property type="molecule type" value="Genomic_DNA"/>
</dbReference>
<dbReference type="Pfam" id="PF00175">
    <property type="entry name" value="NAD_binding_1"/>
    <property type="match status" value="1"/>
</dbReference>
<dbReference type="InterPro" id="IPR001834">
    <property type="entry name" value="CBR-like"/>
</dbReference>
<evidence type="ECO:0000256" key="14">
    <source>
        <dbReference type="SAM" id="MobiDB-lite"/>
    </source>
</evidence>
<evidence type="ECO:0000256" key="12">
    <source>
        <dbReference type="ARBA" id="ARBA00023136"/>
    </source>
</evidence>
<dbReference type="InterPro" id="IPR017927">
    <property type="entry name" value="FAD-bd_FR_type"/>
</dbReference>
<dbReference type="InterPro" id="IPR001433">
    <property type="entry name" value="OxRdtase_FAD/NAD-bd"/>
</dbReference>
<keyword evidence="10" id="KW-0560">Oxidoreductase</keyword>
<comment type="subcellular location">
    <subcellularLocation>
        <location evidence="2">Mitochondrion outer membrane</location>
        <topology evidence="2">Single-pass membrane protein</topology>
    </subcellularLocation>
</comment>
<evidence type="ECO:0000256" key="3">
    <source>
        <dbReference type="ARBA" id="ARBA00006105"/>
    </source>
</evidence>
<evidence type="ECO:0000256" key="2">
    <source>
        <dbReference type="ARBA" id="ARBA00004572"/>
    </source>
</evidence>
<dbReference type="InterPro" id="IPR017938">
    <property type="entry name" value="Riboflavin_synthase-like_b-brl"/>
</dbReference>
<dbReference type="AlphaFoldDB" id="A0AAV0BFJ2"/>
<dbReference type="SUPFAM" id="SSF52343">
    <property type="entry name" value="Ferredoxin reductase-like, C-terminal NADP-linked domain"/>
    <property type="match status" value="1"/>
</dbReference>
<dbReference type="Gene3D" id="3.40.50.80">
    <property type="entry name" value="Nucleotide-binding domain of ferredoxin-NADP reductase (FNR) module"/>
    <property type="match status" value="1"/>
</dbReference>
<feature type="binding site" evidence="13">
    <location>
        <position position="134"/>
    </location>
    <ligand>
        <name>FAD</name>
        <dbReference type="ChEBI" id="CHEBI:57692"/>
    </ligand>
</feature>
<reference evidence="16" key="1">
    <citation type="submission" date="2022-06" db="EMBL/GenBank/DDBJ databases">
        <authorList>
            <consortium name="SYNGENTA / RWTH Aachen University"/>
        </authorList>
    </citation>
    <scope>NUCLEOTIDE SEQUENCE</scope>
</reference>
<feature type="binding site" evidence="13">
    <location>
        <position position="133"/>
    </location>
    <ligand>
        <name>FAD</name>
        <dbReference type="ChEBI" id="CHEBI:57692"/>
    </ligand>
</feature>
<name>A0AAV0BFJ2_PHAPC</name>
<organism evidence="16 17">
    <name type="scientific">Phakopsora pachyrhizi</name>
    <name type="common">Asian soybean rust disease fungus</name>
    <dbReference type="NCBI Taxonomy" id="170000"/>
    <lineage>
        <taxon>Eukaryota</taxon>
        <taxon>Fungi</taxon>
        <taxon>Dikarya</taxon>
        <taxon>Basidiomycota</taxon>
        <taxon>Pucciniomycotina</taxon>
        <taxon>Pucciniomycetes</taxon>
        <taxon>Pucciniales</taxon>
        <taxon>Phakopsoraceae</taxon>
        <taxon>Phakopsora</taxon>
    </lineage>
</organism>
<evidence type="ECO:0000259" key="15">
    <source>
        <dbReference type="PROSITE" id="PS51384"/>
    </source>
</evidence>
<dbReference type="Gene3D" id="2.40.30.10">
    <property type="entry name" value="Translation factors"/>
    <property type="match status" value="1"/>
</dbReference>
<feature type="binding site" evidence="13">
    <location>
        <position position="200"/>
    </location>
    <ligand>
        <name>FAD</name>
        <dbReference type="ChEBI" id="CHEBI:57692"/>
    </ligand>
</feature>
<evidence type="ECO:0000256" key="11">
    <source>
        <dbReference type="ARBA" id="ARBA00023027"/>
    </source>
</evidence>
<comment type="cofactor">
    <cofactor evidence="1 13">
        <name>FAD</name>
        <dbReference type="ChEBI" id="CHEBI:57692"/>
    </cofactor>
</comment>
<dbReference type="Proteomes" id="UP001153365">
    <property type="component" value="Unassembled WGS sequence"/>
</dbReference>
<proteinExistence type="inferred from homology"/>
<evidence type="ECO:0000256" key="8">
    <source>
        <dbReference type="ARBA" id="ARBA00022827"/>
    </source>
</evidence>
<feature type="binding site" evidence="13">
    <location>
        <position position="132"/>
    </location>
    <ligand>
        <name>FAD</name>
        <dbReference type="ChEBI" id="CHEBI:57692"/>
    </ligand>
</feature>
<dbReference type="Pfam" id="PF00970">
    <property type="entry name" value="FAD_binding_6"/>
    <property type="match status" value="1"/>
</dbReference>
<dbReference type="EC" id="1.6.2.2" evidence="4"/>
<keyword evidence="9" id="KW-1133">Transmembrane helix</keyword>
<keyword evidence="12" id="KW-0472">Membrane</keyword>
<dbReference type="PRINTS" id="PR00406">
    <property type="entry name" value="CYTB5RDTASE"/>
</dbReference>
<evidence type="ECO:0000313" key="16">
    <source>
        <dbReference type="EMBL" id="CAH7685927.1"/>
    </source>
</evidence>
<evidence type="ECO:0000313" key="17">
    <source>
        <dbReference type="Proteomes" id="UP001153365"/>
    </source>
</evidence>
<protein>
    <recommendedName>
        <fullName evidence="4">cytochrome-b5 reductase</fullName>
        <ecNumber evidence="4">1.6.2.2</ecNumber>
    </recommendedName>
</protein>
<dbReference type="FunFam" id="3.40.50.80:FF:000009">
    <property type="entry name" value="NADH-cytochrome b5 reductase"/>
    <property type="match status" value="1"/>
</dbReference>
<feature type="region of interest" description="Disordered" evidence="14">
    <location>
        <begin position="119"/>
        <end position="138"/>
    </location>
</feature>
<keyword evidence="17" id="KW-1185">Reference proteome</keyword>
<dbReference type="PROSITE" id="PS51384">
    <property type="entry name" value="FAD_FR"/>
    <property type="match status" value="1"/>
</dbReference>
<feature type="domain" description="FAD-binding FR-type" evidence="15">
    <location>
        <begin position="71"/>
        <end position="183"/>
    </location>
</feature>
<dbReference type="SUPFAM" id="SSF63380">
    <property type="entry name" value="Riboflavin synthase domain-like"/>
    <property type="match status" value="1"/>
</dbReference>
<dbReference type="FunFam" id="2.40.30.10:FF:000069">
    <property type="entry name" value="NADH-cytochrome b5 reductase"/>
    <property type="match status" value="1"/>
</dbReference>
<keyword evidence="7" id="KW-1000">Mitochondrion outer membrane</keyword>
<feature type="binding site" evidence="13">
    <location>
        <position position="157"/>
    </location>
    <ligand>
        <name>FAD</name>
        <dbReference type="ChEBI" id="CHEBI:57692"/>
    </ligand>
</feature>
<accession>A0AAV0BFJ2</accession>
<feature type="binding site" evidence="13">
    <location>
        <position position="149"/>
    </location>
    <ligand>
        <name>FAD</name>
        <dbReference type="ChEBI" id="CHEBI:57692"/>
    </ligand>
</feature>
<feature type="binding site" evidence="13">
    <location>
        <position position="158"/>
    </location>
    <ligand>
        <name>FAD</name>
        <dbReference type="ChEBI" id="CHEBI:57692"/>
    </ligand>
</feature>
<dbReference type="InterPro" id="IPR008333">
    <property type="entry name" value="Cbr1-like_FAD-bd_dom"/>
</dbReference>
<evidence type="ECO:0000256" key="13">
    <source>
        <dbReference type="PIRSR" id="PIRSR601834-1"/>
    </source>
</evidence>
<evidence type="ECO:0000256" key="7">
    <source>
        <dbReference type="ARBA" id="ARBA00022787"/>
    </source>
</evidence>
<keyword evidence="7" id="KW-0496">Mitochondrion</keyword>
<comment type="similarity">
    <text evidence="3">Belongs to the flavoprotein pyridine nucleotide cytochrome reductase family.</text>
</comment>
<dbReference type="PANTHER" id="PTHR19370:SF171">
    <property type="entry name" value="NADH-CYTOCHROME B5 REDUCTASE 2"/>
    <property type="match status" value="1"/>
</dbReference>
<dbReference type="PANTHER" id="PTHR19370">
    <property type="entry name" value="NADH-CYTOCHROME B5 REDUCTASE"/>
    <property type="match status" value="1"/>
</dbReference>
<dbReference type="CDD" id="cd06183">
    <property type="entry name" value="cyt_b5_reduct_like"/>
    <property type="match status" value="1"/>
</dbReference>
<evidence type="ECO:0000256" key="4">
    <source>
        <dbReference type="ARBA" id="ARBA00012011"/>
    </source>
</evidence>
<evidence type="ECO:0000256" key="1">
    <source>
        <dbReference type="ARBA" id="ARBA00001974"/>
    </source>
</evidence>
<sequence>MVLRLHSPSVFHALRSYSTAAQPSASSGVKWILAGSAAAGIGYWAFNSQEASKGKNLSKSSSVRTSALSPDEWRNFKLKEVIPYNHNTSTFVFELPKGSDSGLTVASALVTKSAASEGDLSCKEDNGKPAIRPYTPITPPDQQDSLHLLVKKYPSGKMTNHIHSLKPGDELSLKGPIPKWPYKTNEFKTIGMIAGGTGITPHWQIIQDIISNPSDRTKVVLLFANQKEEDILLREELERLTKQSPDQFSIHFVLDDPPKKWSSELKGHLNAAILKSKLPPPELGSDTKIFICGPPGQVGAIAGPKKGKEQGELGGILKELGYSQEQVYKF</sequence>
<evidence type="ECO:0000256" key="5">
    <source>
        <dbReference type="ARBA" id="ARBA00022630"/>
    </source>
</evidence>
<gene>
    <name evidence="16" type="ORF">PPACK8108_LOCUS20528</name>
</gene>
<evidence type="ECO:0000256" key="10">
    <source>
        <dbReference type="ARBA" id="ARBA00023002"/>
    </source>
</evidence>
<keyword evidence="11" id="KW-0520">NAD</keyword>
<feature type="binding site" evidence="13">
    <location>
        <position position="151"/>
    </location>
    <ligand>
        <name>FAD</name>
        <dbReference type="ChEBI" id="CHEBI:57692"/>
    </ligand>
</feature>
<evidence type="ECO:0000256" key="9">
    <source>
        <dbReference type="ARBA" id="ARBA00022989"/>
    </source>
</evidence>
<dbReference type="GO" id="GO:0005741">
    <property type="term" value="C:mitochondrial outer membrane"/>
    <property type="evidence" value="ECO:0007669"/>
    <property type="project" value="UniProtKB-SubCell"/>
</dbReference>
<evidence type="ECO:0000256" key="6">
    <source>
        <dbReference type="ARBA" id="ARBA00022692"/>
    </source>
</evidence>
<keyword evidence="6" id="KW-0812">Transmembrane</keyword>
<keyword evidence="8 13" id="KW-0274">FAD</keyword>